<dbReference type="Proteomes" id="UP000076625">
    <property type="component" value="Unassembled WGS sequence"/>
</dbReference>
<evidence type="ECO:0000256" key="2">
    <source>
        <dbReference type="ARBA" id="ARBA00023136"/>
    </source>
</evidence>
<dbReference type="OrthoDB" id="9808250at2"/>
<keyword evidence="4" id="KW-0449">Lipoprotein</keyword>
<dbReference type="GO" id="GO:0051205">
    <property type="term" value="P:protein insertion into membrane"/>
    <property type="evidence" value="ECO:0007669"/>
    <property type="project" value="UniProtKB-UniRule"/>
</dbReference>
<dbReference type="PANTHER" id="PTHR37482">
    <property type="entry name" value="OUTER MEMBRANE PROTEIN ASSEMBLY FACTOR BAME"/>
    <property type="match status" value="1"/>
</dbReference>
<dbReference type="EMBL" id="LQQU01000058">
    <property type="protein sequence ID" value="KZE25902.1"/>
    <property type="molecule type" value="Genomic_DNA"/>
</dbReference>
<comment type="similarity">
    <text evidence="4">Belongs to the BamE family.</text>
</comment>
<evidence type="ECO:0000313" key="8">
    <source>
        <dbReference type="Proteomes" id="UP000076625"/>
    </source>
</evidence>
<evidence type="ECO:0000313" key="7">
    <source>
        <dbReference type="EMBL" id="KZE25902.1"/>
    </source>
</evidence>
<dbReference type="RefSeq" id="WP_082824233.1">
    <property type="nucleotide sequence ID" value="NZ_LQQU01000058.1"/>
</dbReference>
<protein>
    <recommendedName>
        <fullName evidence="4">Outer membrane protein assembly factor BamE</fullName>
    </recommendedName>
</protein>
<dbReference type="InterPro" id="IPR037873">
    <property type="entry name" value="BamE-like"/>
</dbReference>
<feature type="domain" description="Outer membrane protein assembly factor BamE" evidence="6">
    <location>
        <begin position="34"/>
        <end position="103"/>
    </location>
</feature>
<dbReference type="PANTHER" id="PTHR37482:SF1">
    <property type="entry name" value="OUTER MEMBRANE PROTEIN ASSEMBLY FACTOR BAME"/>
    <property type="match status" value="1"/>
</dbReference>
<dbReference type="InterPro" id="IPR026592">
    <property type="entry name" value="BamE"/>
</dbReference>
<evidence type="ECO:0000256" key="3">
    <source>
        <dbReference type="ARBA" id="ARBA00023237"/>
    </source>
</evidence>
<dbReference type="PROSITE" id="PS51257">
    <property type="entry name" value="PROKAR_LIPOPROTEIN"/>
    <property type="match status" value="1"/>
</dbReference>
<accession>A0A161S4C9</accession>
<proteinExistence type="inferred from homology"/>
<organism evidence="7 8">
    <name type="scientific">Crenobacter luteus</name>
    <dbReference type="NCBI Taxonomy" id="1452487"/>
    <lineage>
        <taxon>Bacteria</taxon>
        <taxon>Pseudomonadati</taxon>
        <taxon>Pseudomonadota</taxon>
        <taxon>Betaproteobacteria</taxon>
        <taxon>Neisseriales</taxon>
        <taxon>Neisseriaceae</taxon>
        <taxon>Crenobacter</taxon>
    </lineage>
</organism>
<dbReference type="Gene3D" id="3.30.1450.10">
    <property type="match status" value="1"/>
</dbReference>
<feature type="chain" id="PRO_5009000946" description="Outer membrane protein assembly factor BamE" evidence="5">
    <location>
        <begin position="22"/>
        <end position="118"/>
    </location>
</feature>
<evidence type="ECO:0000256" key="1">
    <source>
        <dbReference type="ARBA" id="ARBA00022729"/>
    </source>
</evidence>
<gene>
    <name evidence="4" type="primary">bamE</name>
    <name evidence="7" type="ORF">AVW16_02430</name>
</gene>
<keyword evidence="4" id="KW-0564">Palmitate</keyword>
<comment type="subunit">
    <text evidence="4">Part of the Bam complex.</text>
</comment>
<keyword evidence="2 4" id="KW-0472">Membrane</keyword>
<comment type="function">
    <text evidence="4">Part of the outer membrane protein assembly complex, which is involved in assembly and insertion of beta-barrel proteins into the outer membrane.</text>
</comment>
<dbReference type="STRING" id="1452487.AVW16_02430"/>
<dbReference type="InterPro" id="IPR007450">
    <property type="entry name" value="BamE_dom"/>
</dbReference>
<dbReference type="GO" id="GO:1990063">
    <property type="term" value="C:Bam protein complex"/>
    <property type="evidence" value="ECO:0007669"/>
    <property type="project" value="TreeGrafter"/>
</dbReference>
<dbReference type="GO" id="GO:0030674">
    <property type="term" value="F:protein-macromolecule adaptor activity"/>
    <property type="evidence" value="ECO:0007669"/>
    <property type="project" value="TreeGrafter"/>
</dbReference>
<name>A0A161S4C9_9NEIS</name>
<comment type="caution">
    <text evidence="7">The sequence shown here is derived from an EMBL/GenBank/DDBJ whole genome shotgun (WGS) entry which is preliminary data.</text>
</comment>
<evidence type="ECO:0000256" key="4">
    <source>
        <dbReference type="HAMAP-Rule" id="MF_00925"/>
    </source>
</evidence>
<dbReference type="GO" id="GO:0043165">
    <property type="term" value="P:Gram-negative-bacterium-type cell outer membrane assembly"/>
    <property type="evidence" value="ECO:0007669"/>
    <property type="project" value="UniProtKB-UniRule"/>
</dbReference>
<keyword evidence="1 4" id="KW-0732">Signal</keyword>
<sequence length="118" mass="12878">MRSLILALSVTLTACSAPSLTGWISPYQMDIPQGNTVSEESLAKIKPGMSRAQVRFVLGTPLLTDPFHADRWDYAFRLTRNGKLAEDTRLTLFFSGDTLVKAETHGLTQPTAAVPTTP</sequence>
<keyword evidence="3 4" id="KW-0998">Cell outer membrane</keyword>
<feature type="signal peptide" evidence="5">
    <location>
        <begin position="1"/>
        <end position="21"/>
    </location>
</feature>
<evidence type="ECO:0000259" key="6">
    <source>
        <dbReference type="Pfam" id="PF04355"/>
    </source>
</evidence>
<dbReference type="HAMAP" id="MF_00925">
    <property type="entry name" value="OM_assembly_BamE"/>
    <property type="match status" value="1"/>
</dbReference>
<dbReference type="Pfam" id="PF04355">
    <property type="entry name" value="BamE"/>
    <property type="match status" value="1"/>
</dbReference>
<comment type="subcellular location">
    <subcellularLocation>
        <location evidence="4">Cell outer membrane</location>
        <topology evidence="4">Lipid-anchor</topology>
    </subcellularLocation>
</comment>
<reference evidence="8" key="1">
    <citation type="submission" date="2016-01" db="EMBL/GenBank/DDBJ databases">
        <title>Draft genome of Chromobacterium sp. F49.</title>
        <authorList>
            <person name="Hong K.W."/>
        </authorList>
    </citation>
    <scope>NUCLEOTIDE SEQUENCE [LARGE SCALE GENOMIC DNA]</scope>
    <source>
        <strain evidence="8">CN10</strain>
    </source>
</reference>
<keyword evidence="8" id="KW-1185">Reference proteome</keyword>
<dbReference type="AlphaFoldDB" id="A0A161S4C9"/>
<evidence type="ECO:0000256" key="5">
    <source>
        <dbReference type="SAM" id="SignalP"/>
    </source>
</evidence>